<dbReference type="PROSITE" id="PS50206">
    <property type="entry name" value="RHODANESE_3"/>
    <property type="match status" value="2"/>
</dbReference>
<keyword evidence="1" id="KW-0808">Transferase</keyword>
<reference evidence="5" key="1">
    <citation type="submission" date="2011-07" db="EMBL/GenBank/DDBJ databases">
        <title>The complete genome of Cyclobacterium marinum DSM 745.</title>
        <authorList>
            <person name="Lucas S."/>
            <person name="Han J."/>
            <person name="Lapidus A."/>
            <person name="Bruce D."/>
            <person name="Goodwin L."/>
            <person name="Pitluck S."/>
            <person name="Peters L."/>
            <person name="Kyrpides N."/>
            <person name="Mavromatis K."/>
            <person name="Ivanova N."/>
            <person name="Ovchinnikova G."/>
            <person name="Chertkov O."/>
            <person name="Detter J.C."/>
            <person name="Tapia R."/>
            <person name="Han C."/>
            <person name="Land M."/>
            <person name="Hauser L."/>
            <person name="Markowitz V."/>
            <person name="Cheng J.-F."/>
            <person name="Hugenholtz P."/>
            <person name="Woyke T."/>
            <person name="Wu D."/>
            <person name="Tindall B."/>
            <person name="Schuetze A."/>
            <person name="Brambilla E."/>
            <person name="Klenk H.-P."/>
            <person name="Eisen J.A."/>
        </authorList>
    </citation>
    <scope>NUCLEOTIDE SEQUENCE [LARGE SCALE GENOMIC DNA]</scope>
    <source>
        <strain evidence="5">ATCC 25205 / DSM 745 / LMG 13164 / NCIMB 1802</strain>
    </source>
</reference>
<dbReference type="Pfam" id="PF00581">
    <property type="entry name" value="Rhodanese"/>
    <property type="match status" value="2"/>
</dbReference>
<evidence type="ECO:0000313" key="4">
    <source>
        <dbReference type="EMBL" id="AEL26931.1"/>
    </source>
</evidence>
<accession>G0J740</accession>
<keyword evidence="5" id="KW-1185">Reference proteome</keyword>
<dbReference type="KEGG" id="cmr:Cycma_3203"/>
<gene>
    <name evidence="4" type="ordered locus">Cycma_3203</name>
</gene>
<dbReference type="SMART" id="SM00450">
    <property type="entry name" value="RHOD"/>
    <property type="match status" value="2"/>
</dbReference>
<dbReference type="RefSeq" id="WP_014021221.1">
    <property type="nucleotide sequence ID" value="NC_015914.1"/>
</dbReference>
<evidence type="ECO:0000256" key="2">
    <source>
        <dbReference type="ARBA" id="ARBA00022737"/>
    </source>
</evidence>
<dbReference type="EMBL" id="CP002955">
    <property type="protein sequence ID" value="AEL26931.1"/>
    <property type="molecule type" value="Genomic_DNA"/>
</dbReference>
<dbReference type="CDD" id="cd01449">
    <property type="entry name" value="TST_Repeat_2"/>
    <property type="match status" value="1"/>
</dbReference>
<dbReference type="Proteomes" id="UP000001635">
    <property type="component" value="Chromosome"/>
</dbReference>
<dbReference type="eggNOG" id="COG2897">
    <property type="taxonomic scope" value="Bacteria"/>
</dbReference>
<evidence type="ECO:0000259" key="3">
    <source>
        <dbReference type="PROSITE" id="PS50206"/>
    </source>
</evidence>
<sequence>MFFPLIKADELIHLHRTGKLILIDARFHYPTYLEAHLEGAIHVDLNKDLSQIDENPANGGRHPLPSPKAFAELLGRLGISPDSHVVVYDDKHGAMSAARFWWMLKALGHEKIQVLDGGLQAAQKQGFPLERTFPPSHAVPAYPTIHWQSPISSFHEVKTVYKTKEKIIIDVRESERFRGIVEPIDKIAGHIPGAVNLPYLDNLDEKGLFLPQDKLKEKYLKTFQGQASENIIVHCGSGVTACQSLLAICIAGLDMANLYVGSWSEWSRNNLPISTEK</sequence>
<dbReference type="HOGENOM" id="CLU_031618_0_0_10"/>
<feature type="domain" description="Rhodanese" evidence="3">
    <location>
        <begin position="16"/>
        <end position="131"/>
    </location>
</feature>
<keyword evidence="2" id="KW-0677">Repeat</keyword>
<dbReference type="GO" id="GO:0004792">
    <property type="term" value="F:thiosulfate-cyanide sulfurtransferase activity"/>
    <property type="evidence" value="ECO:0007669"/>
    <property type="project" value="TreeGrafter"/>
</dbReference>
<dbReference type="STRING" id="880070.Cycma_3203"/>
<evidence type="ECO:0000313" key="5">
    <source>
        <dbReference type="Proteomes" id="UP000001635"/>
    </source>
</evidence>
<dbReference type="AlphaFoldDB" id="G0J740"/>
<dbReference type="PANTHER" id="PTHR11364">
    <property type="entry name" value="THIOSULFATE SULFERTANSFERASE"/>
    <property type="match status" value="1"/>
</dbReference>
<dbReference type="InterPro" id="IPR036873">
    <property type="entry name" value="Rhodanese-like_dom_sf"/>
</dbReference>
<dbReference type="CDD" id="cd01448">
    <property type="entry name" value="TST_Repeat_1"/>
    <property type="match status" value="1"/>
</dbReference>
<protein>
    <submittedName>
        <fullName evidence="4">Rhodanese-like protein</fullName>
    </submittedName>
</protein>
<dbReference type="InterPro" id="IPR001763">
    <property type="entry name" value="Rhodanese-like_dom"/>
</dbReference>
<dbReference type="PANTHER" id="PTHR11364:SF27">
    <property type="entry name" value="SULFURTRANSFERASE"/>
    <property type="match status" value="1"/>
</dbReference>
<proteinExistence type="predicted"/>
<dbReference type="InterPro" id="IPR045078">
    <property type="entry name" value="TST/MPST-like"/>
</dbReference>
<dbReference type="OrthoDB" id="9770030at2"/>
<organism evidence="4 5">
    <name type="scientific">Cyclobacterium marinum (strain ATCC 25205 / DSM 745 / LMG 13164 / NCIMB 1802)</name>
    <name type="common">Flectobacillus marinus</name>
    <dbReference type="NCBI Taxonomy" id="880070"/>
    <lineage>
        <taxon>Bacteria</taxon>
        <taxon>Pseudomonadati</taxon>
        <taxon>Bacteroidota</taxon>
        <taxon>Cytophagia</taxon>
        <taxon>Cytophagales</taxon>
        <taxon>Cyclobacteriaceae</taxon>
        <taxon>Cyclobacterium</taxon>
    </lineage>
</organism>
<dbReference type="SUPFAM" id="SSF52821">
    <property type="entry name" value="Rhodanese/Cell cycle control phosphatase"/>
    <property type="match status" value="2"/>
</dbReference>
<feature type="domain" description="Rhodanese" evidence="3">
    <location>
        <begin position="162"/>
        <end position="275"/>
    </location>
</feature>
<name>G0J740_CYCMS</name>
<evidence type="ECO:0000256" key="1">
    <source>
        <dbReference type="ARBA" id="ARBA00022679"/>
    </source>
</evidence>
<dbReference type="Gene3D" id="3.40.250.10">
    <property type="entry name" value="Rhodanese-like domain"/>
    <property type="match status" value="2"/>
</dbReference>